<comment type="function">
    <text evidence="6">One of the primary rRNA binding proteins, it binds directly to 16S rRNA where it nucleates assembly of the head domain of the 30S subunit. Is located at the subunit interface close to the decoding center, probably blocks exit of the E-site tRNA.</text>
</comment>
<dbReference type="PROSITE" id="PS00052">
    <property type="entry name" value="RIBOSOMAL_S7"/>
    <property type="match status" value="1"/>
</dbReference>
<evidence type="ECO:0000256" key="6">
    <source>
        <dbReference type="HAMAP-Rule" id="MF_00480"/>
    </source>
</evidence>
<dbReference type="InterPro" id="IPR023798">
    <property type="entry name" value="Ribosomal_uS7_dom"/>
</dbReference>
<dbReference type="InterPro" id="IPR005717">
    <property type="entry name" value="Ribosomal_uS7_bac/org-type"/>
</dbReference>
<dbReference type="InterPro" id="IPR000235">
    <property type="entry name" value="Ribosomal_uS7"/>
</dbReference>
<keyword evidence="4 6" id="KW-0689">Ribosomal protein</keyword>
<dbReference type="GO" id="GO:0003735">
    <property type="term" value="F:structural constituent of ribosome"/>
    <property type="evidence" value="ECO:0007669"/>
    <property type="project" value="InterPro"/>
</dbReference>
<dbReference type="HAMAP" id="MF_00480_B">
    <property type="entry name" value="Ribosomal_uS7_B"/>
    <property type="match status" value="1"/>
</dbReference>
<dbReference type="Pfam" id="PF00177">
    <property type="entry name" value="Ribosomal_S7"/>
    <property type="match status" value="1"/>
</dbReference>
<evidence type="ECO:0000256" key="5">
    <source>
        <dbReference type="ARBA" id="ARBA00023274"/>
    </source>
</evidence>
<keyword evidence="2 6" id="KW-0699">rRNA-binding</keyword>
<comment type="subunit">
    <text evidence="6">Part of the 30S ribosomal subunit. Contacts proteins S9 and S11.</text>
</comment>
<comment type="similarity">
    <text evidence="1 6 7">Belongs to the universal ribosomal protein uS7 family.</text>
</comment>
<dbReference type="GO" id="GO:0006412">
    <property type="term" value="P:translation"/>
    <property type="evidence" value="ECO:0007669"/>
    <property type="project" value="UniProtKB-UniRule"/>
</dbReference>
<dbReference type="PIRSF" id="PIRSF002122">
    <property type="entry name" value="RPS7p_RPS7a_RPS5e_RPS7o"/>
    <property type="match status" value="1"/>
</dbReference>
<evidence type="ECO:0000256" key="3">
    <source>
        <dbReference type="ARBA" id="ARBA00022884"/>
    </source>
</evidence>
<proteinExistence type="inferred from homology"/>
<keyword evidence="5 6" id="KW-0687">Ribonucleoprotein</keyword>
<dbReference type="NCBIfam" id="TIGR01029">
    <property type="entry name" value="rpsG_bact"/>
    <property type="match status" value="1"/>
</dbReference>
<evidence type="ECO:0000256" key="4">
    <source>
        <dbReference type="ARBA" id="ARBA00022980"/>
    </source>
</evidence>
<evidence type="ECO:0000256" key="7">
    <source>
        <dbReference type="RuleBase" id="RU003619"/>
    </source>
</evidence>
<evidence type="ECO:0000259" key="8">
    <source>
        <dbReference type="Pfam" id="PF00177"/>
    </source>
</evidence>
<dbReference type="Gene3D" id="1.10.455.10">
    <property type="entry name" value="Ribosomal protein S7 domain"/>
    <property type="match status" value="1"/>
</dbReference>
<protein>
    <recommendedName>
        <fullName evidence="6">Small ribosomal subunit protein uS7</fullName>
    </recommendedName>
</protein>
<dbReference type="SUPFAM" id="SSF47973">
    <property type="entry name" value="Ribosomal protein S7"/>
    <property type="match status" value="1"/>
</dbReference>
<comment type="caution">
    <text evidence="9">The sequence shown here is derived from an EMBL/GenBank/DDBJ whole genome shotgun (WGS) entry which is preliminary data.</text>
</comment>
<dbReference type="AlphaFoldDB" id="A0A1F5GXB8"/>
<dbReference type="InterPro" id="IPR020606">
    <property type="entry name" value="Ribosomal_uS7_CS"/>
</dbReference>
<reference evidence="9 10" key="1">
    <citation type="journal article" date="2016" name="Nat. Commun.">
        <title>Thousands of microbial genomes shed light on interconnected biogeochemical processes in an aquifer system.</title>
        <authorList>
            <person name="Anantharaman K."/>
            <person name="Brown C.T."/>
            <person name="Hug L.A."/>
            <person name="Sharon I."/>
            <person name="Castelle C.J."/>
            <person name="Probst A.J."/>
            <person name="Thomas B.C."/>
            <person name="Singh A."/>
            <person name="Wilkins M.J."/>
            <person name="Karaoz U."/>
            <person name="Brodie E.L."/>
            <person name="Williams K.H."/>
            <person name="Hubbard S.S."/>
            <person name="Banfield J.F."/>
        </authorList>
    </citation>
    <scope>NUCLEOTIDE SEQUENCE [LARGE SCALE GENOMIC DNA]</scope>
</reference>
<evidence type="ECO:0000313" key="10">
    <source>
        <dbReference type="Proteomes" id="UP000176666"/>
    </source>
</evidence>
<evidence type="ECO:0000256" key="2">
    <source>
        <dbReference type="ARBA" id="ARBA00022730"/>
    </source>
</evidence>
<name>A0A1F5GXB8_9BACT</name>
<keyword evidence="6" id="KW-0820">tRNA-binding</keyword>
<dbReference type="EMBL" id="MFBJ01000022">
    <property type="protein sequence ID" value="OGD96526.1"/>
    <property type="molecule type" value="Genomic_DNA"/>
</dbReference>
<dbReference type="GO" id="GO:0019843">
    <property type="term" value="F:rRNA binding"/>
    <property type="evidence" value="ECO:0007669"/>
    <property type="project" value="UniProtKB-UniRule"/>
</dbReference>
<evidence type="ECO:0000256" key="1">
    <source>
        <dbReference type="ARBA" id="ARBA00007151"/>
    </source>
</evidence>
<gene>
    <name evidence="6" type="primary">rpsG</name>
    <name evidence="9" type="ORF">A3F02_00725</name>
</gene>
<dbReference type="Proteomes" id="UP000176666">
    <property type="component" value="Unassembled WGS sequence"/>
</dbReference>
<dbReference type="GO" id="GO:0015935">
    <property type="term" value="C:small ribosomal subunit"/>
    <property type="evidence" value="ECO:0007669"/>
    <property type="project" value="InterPro"/>
</dbReference>
<evidence type="ECO:0000313" key="9">
    <source>
        <dbReference type="EMBL" id="OGD96526.1"/>
    </source>
</evidence>
<accession>A0A1F5GXB8</accession>
<feature type="domain" description="Small ribosomal subunit protein uS7" evidence="8">
    <location>
        <begin position="2"/>
        <end position="158"/>
    </location>
</feature>
<dbReference type="CDD" id="cd14869">
    <property type="entry name" value="uS7_Bacteria"/>
    <property type="match status" value="1"/>
</dbReference>
<sequence>MPRTGKVEKRSITPDPIYSNPLIAKLVNKIMVSGKKQLAQRIVYQTFSNIKAKGQDPVKTFEKALENITPKMEVRPRRVGGASYMVPMEVRGLRRQSLAILWLIWAARSKSAKEISPIPKNKPLIIAKLTEEILDAANGTGKAVSKKEEMHRIAEANKAFAHFRW</sequence>
<keyword evidence="3 6" id="KW-0694">RNA-binding</keyword>
<dbReference type="GO" id="GO:0000049">
    <property type="term" value="F:tRNA binding"/>
    <property type="evidence" value="ECO:0007669"/>
    <property type="project" value="UniProtKB-UniRule"/>
</dbReference>
<organism evidence="9 10">
    <name type="scientific">Candidatus Curtissbacteria bacterium RIFCSPHIGHO2_12_FULL_38_9b</name>
    <dbReference type="NCBI Taxonomy" id="1797720"/>
    <lineage>
        <taxon>Bacteria</taxon>
        <taxon>Candidatus Curtissiibacteriota</taxon>
    </lineage>
</organism>
<dbReference type="FunFam" id="1.10.455.10:FF:000001">
    <property type="entry name" value="30S ribosomal protein S7"/>
    <property type="match status" value="1"/>
</dbReference>
<dbReference type="InterPro" id="IPR036823">
    <property type="entry name" value="Ribosomal_uS7_dom_sf"/>
</dbReference>
<dbReference type="PANTHER" id="PTHR11205">
    <property type="entry name" value="RIBOSOMAL PROTEIN S7"/>
    <property type="match status" value="1"/>
</dbReference>